<evidence type="ECO:0000313" key="5">
    <source>
        <dbReference type="EMBL" id="KAK3887939.1"/>
    </source>
</evidence>
<comment type="function">
    <text evidence="3">Involved in transvection phenomena (= synapsis-dependent gene expression), where the synaptic pairing of chromosomes carrying genes with which zeste interacts influences the expression of these genes. Zeste binds to DNA and stimulates transcription from a nearby promoter.</text>
</comment>
<name>A0AAE1G7I6_PETCI</name>
<dbReference type="EMBL" id="JAWQEG010000600">
    <property type="protein sequence ID" value="KAK3887939.1"/>
    <property type="molecule type" value="Genomic_DNA"/>
</dbReference>
<evidence type="ECO:0000313" key="6">
    <source>
        <dbReference type="Proteomes" id="UP001286313"/>
    </source>
</evidence>
<comment type="caution">
    <text evidence="5">The sequence shown here is derived from an EMBL/GenBank/DDBJ whole genome shotgun (WGS) entry which is preliminary data.</text>
</comment>
<dbReference type="InterPro" id="IPR028002">
    <property type="entry name" value="Myb_DNA-bind_5"/>
</dbReference>
<reference evidence="5" key="1">
    <citation type="submission" date="2023-10" db="EMBL/GenBank/DDBJ databases">
        <title>Genome assemblies of two species of porcelain crab, Petrolisthes cinctipes and Petrolisthes manimaculis (Anomura: Porcellanidae).</title>
        <authorList>
            <person name="Angst P."/>
        </authorList>
    </citation>
    <scope>NUCLEOTIDE SEQUENCE</scope>
    <source>
        <strain evidence="5">PB745_01</strain>
        <tissue evidence="5">Gill</tissue>
    </source>
</reference>
<accession>A0AAE1G7I6</accession>
<dbReference type="Pfam" id="PF13873">
    <property type="entry name" value="Myb_DNA-bind_5"/>
    <property type="match status" value="1"/>
</dbReference>
<dbReference type="Proteomes" id="UP001286313">
    <property type="component" value="Unassembled WGS sequence"/>
</dbReference>
<keyword evidence="6" id="KW-1185">Reference proteome</keyword>
<dbReference type="PANTHER" id="PTHR23098">
    <property type="entry name" value="AGAP001331-PA-RELATED"/>
    <property type="match status" value="1"/>
</dbReference>
<evidence type="ECO:0000259" key="4">
    <source>
        <dbReference type="Pfam" id="PF13873"/>
    </source>
</evidence>
<gene>
    <name evidence="5" type="ORF">Pcinc_007989</name>
</gene>
<dbReference type="AlphaFoldDB" id="A0AAE1G7I6"/>
<evidence type="ECO:0000256" key="1">
    <source>
        <dbReference type="ARBA" id="ARBA00011764"/>
    </source>
</evidence>
<evidence type="ECO:0000256" key="3">
    <source>
        <dbReference type="ARBA" id="ARBA00025466"/>
    </source>
</evidence>
<dbReference type="GO" id="GO:0005634">
    <property type="term" value="C:nucleus"/>
    <property type="evidence" value="ECO:0007669"/>
    <property type="project" value="TreeGrafter"/>
</dbReference>
<protein>
    <recommendedName>
        <fullName evidence="2">Regulatory protein zeste</fullName>
    </recommendedName>
</protein>
<comment type="subunit">
    <text evidence="1">Self-associates forming complexes of several hundred monomers.</text>
</comment>
<proteinExistence type="predicted"/>
<sequence length="317" mass="35649">MPYRCLLIVNKGDDNVTHVSYNAPRKFQRTVTAMTSTRKRGANWSGEKELYLVQLFEKDKKVLKGKFGVGVTHQLRENVWQEITTKLNASYPMEIPLTKVQVYKKWMNLKSKGKEDIIQRKQDHIKTGGGKPKFKTSMDAVTDTIASIFSPDNVNIGGVGGIGSNDVAMNYIVDTEESDPSRRVLAGVEVSGGDLSTLVLEVEETPGELHPDDVHLPGSSGNHIVPFTQHSTPTSAARKKLPTVPCTPLAPPMMCTTLDEDRGDEGGKLKEECWRHQREALIEYKQLCLEQQKLCKMQQELCDLQCQYYKNKMQHNK</sequence>
<feature type="domain" description="Myb/SANT-like DNA-binding" evidence="4">
    <location>
        <begin position="40"/>
        <end position="116"/>
    </location>
</feature>
<dbReference type="PANTHER" id="PTHR23098:SF16">
    <property type="entry name" value="REGULATORY PROTEIN ZESTE"/>
    <property type="match status" value="1"/>
</dbReference>
<organism evidence="5 6">
    <name type="scientific">Petrolisthes cinctipes</name>
    <name type="common">Flat porcelain crab</name>
    <dbReference type="NCBI Taxonomy" id="88211"/>
    <lineage>
        <taxon>Eukaryota</taxon>
        <taxon>Metazoa</taxon>
        <taxon>Ecdysozoa</taxon>
        <taxon>Arthropoda</taxon>
        <taxon>Crustacea</taxon>
        <taxon>Multicrustacea</taxon>
        <taxon>Malacostraca</taxon>
        <taxon>Eumalacostraca</taxon>
        <taxon>Eucarida</taxon>
        <taxon>Decapoda</taxon>
        <taxon>Pleocyemata</taxon>
        <taxon>Anomura</taxon>
        <taxon>Galatheoidea</taxon>
        <taxon>Porcellanidae</taxon>
        <taxon>Petrolisthes</taxon>
    </lineage>
</organism>
<evidence type="ECO:0000256" key="2">
    <source>
        <dbReference type="ARBA" id="ARBA00016807"/>
    </source>
</evidence>